<name>A0A0B8T522_9SPHI</name>
<dbReference type="EMBL" id="JJMU01000067">
    <property type="protein sequence ID" value="KGE12489.1"/>
    <property type="molecule type" value="Genomic_DNA"/>
</dbReference>
<evidence type="ECO:0000259" key="1">
    <source>
        <dbReference type="Pfam" id="PF00149"/>
    </source>
</evidence>
<protein>
    <submittedName>
        <fullName evidence="2">Metallophosphoesterase</fullName>
    </submittedName>
</protein>
<dbReference type="PANTHER" id="PTHR42850:SF2">
    <property type="entry name" value="BLL5683 PROTEIN"/>
    <property type="match status" value="1"/>
</dbReference>
<dbReference type="Gene3D" id="3.60.21.10">
    <property type="match status" value="1"/>
</dbReference>
<reference evidence="3" key="1">
    <citation type="submission" date="2014-04" db="EMBL/GenBank/DDBJ databases">
        <title>Whole-Genome optical mapping and complete genome sequence of Sphingobacterium deserti sp. nov., a new spaces isolated from desert in the west of China.</title>
        <authorList>
            <person name="Teng C."/>
            <person name="Zhou Z."/>
            <person name="Li X."/>
            <person name="Chen M."/>
            <person name="Lin M."/>
            <person name="Wang L."/>
            <person name="Su S."/>
            <person name="Zhang C."/>
            <person name="Zhang W."/>
        </authorList>
    </citation>
    <scope>NUCLEOTIDE SEQUENCE [LARGE SCALE GENOMIC DNA]</scope>
    <source>
        <strain evidence="3">ACCC05744</strain>
    </source>
</reference>
<dbReference type="GO" id="GO:0016791">
    <property type="term" value="F:phosphatase activity"/>
    <property type="evidence" value="ECO:0007669"/>
    <property type="project" value="TreeGrafter"/>
</dbReference>
<dbReference type="Pfam" id="PF00149">
    <property type="entry name" value="Metallophos"/>
    <property type="match status" value="1"/>
</dbReference>
<evidence type="ECO:0000313" key="3">
    <source>
        <dbReference type="Proteomes" id="UP000031802"/>
    </source>
</evidence>
<dbReference type="PANTHER" id="PTHR42850">
    <property type="entry name" value="METALLOPHOSPHOESTERASE"/>
    <property type="match status" value="1"/>
</dbReference>
<keyword evidence="3" id="KW-1185">Reference proteome</keyword>
<proteinExistence type="predicted"/>
<dbReference type="Proteomes" id="UP000031802">
    <property type="component" value="Unassembled WGS sequence"/>
</dbReference>
<feature type="domain" description="Calcineurin-like phosphoesterase" evidence="1">
    <location>
        <begin position="1"/>
        <end position="85"/>
    </location>
</feature>
<dbReference type="GO" id="GO:0005737">
    <property type="term" value="C:cytoplasm"/>
    <property type="evidence" value="ECO:0007669"/>
    <property type="project" value="TreeGrafter"/>
</dbReference>
<dbReference type="CDD" id="cd00838">
    <property type="entry name" value="MPP_superfamily"/>
    <property type="match status" value="1"/>
</dbReference>
<comment type="caution">
    <text evidence="2">The sequence shown here is derived from an EMBL/GenBank/DDBJ whole genome shotgun (WGS) entry which is preliminary data.</text>
</comment>
<dbReference type="RefSeq" id="WP_117624916.1">
    <property type="nucleotide sequence ID" value="NZ_JJMU01000067.1"/>
</dbReference>
<gene>
    <name evidence="2" type="ORF">DI53_3754</name>
</gene>
<evidence type="ECO:0000313" key="2">
    <source>
        <dbReference type="EMBL" id="KGE12489.1"/>
    </source>
</evidence>
<sequence>MKIAFFSDIHANLHAFKAMLEDLDSQKPDTAYCLGDLVGYNIYPNEVIGEICKRGIATLKGNHDEKVDSIDSTPESLNEKGENYAYHLISEDNRGYLKKTSSPHKYRVYIRGSDFQDCFGSWKHKTYR</sequence>
<dbReference type="PATRIC" id="fig|1229276.3.peg.3884"/>
<dbReference type="AlphaFoldDB" id="A0A0B8T522"/>
<dbReference type="eggNOG" id="COG0639">
    <property type="taxonomic scope" value="Bacteria"/>
</dbReference>
<organism evidence="2 3">
    <name type="scientific">Sphingobacterium deserti</name>
    <dbReference type="NCBI Taxonomy" id="1229276"/>
    <lineage>
        <taxon>Bacteria</taxon>
        <taxon>Pseudomonadati</taxon>
        <taxon>Bacteroidota</taxon>
        <taxon>Sphingobacteriia</taxon>
        <taxon>Sphingobacteriales</taxon>
        <taxon>Sphingobacteriaceae</taxon>
        <taxon>Sphingobacterium</taxon>
    </lineage>
</organism>
<accession>A0A0B8T522</accession>
<dbReference type="InterPro" id="IPR004843">
    <property type="entry name" value="Calcineurin-like_PHP"/>
</dbReference>
<dbReference type="OrthoDB" id="9813918at2"/>
<reference evidence="2 3" key="2">
    <citation type="journal article" date="2015" name="PLoS ONE">
        <title>Whole-Genome Optical Mapping and Finished Genome Sequence of Sphingobacterium deserti sp. nov., a New Species Isolated from the Western Desert of China.</title>
        <authorList>
            <person name="Teng C."/>
            <person name="Zhou Z."/>
            <person name="Molnar I."/>
            <person name="Li X."/>
            <person name="Tang R."/>
            <person name="Chen M."/>
            <person name="Wang L."/>
            <person name="Su S."/>
            <person name="Zhang W."/>
            <person name="Lin M."/>
        </authorList>
    </citation>
    <scope>NUCLEOTIDE SEQUENCE [LARGE SCALE GENOMIC DNA]</scope>
    <source>
        <strain evidence="3">ACCC05744</strain>
    </source>
</reference>
<dbReference type="InterPro" id="IPR050126">
    <property type="entry name" value="Ap4A_hydrolase"/>
</dbReference>
<dbReference type="InterPro" id="IPR029052">
    <property type="entry name" value="Metallo-depent_PP-like"/>
</dbReference>
<dbReference type="SUPFAM" id="SSF56300">
    <property type="entry name" value="Metallo-dependent phosphatases"/>
    <property type="match status" value="1"/>
</dbReference>
<dbReference type="STRING" id="1229276.DI53_3754"/>